<sequence>MVSSVLPGWRAQRRKSGGPAHPFCAGRGRPRPLRLRAVSRQTAMGEGRRRNSRPAAGRQGVKTILRMPLWASALAATLIVQTVSSFASLVVPLLGPPLMARAGLPPESIGLVSAMTSVGICWSLACGGPMLGHHGPVRTLQIGLACMVAGLFVLSQPLGLLGLLGALAIGFGLGPNTPAGSQILIRTAPPRHRTLIFSIKQAGVPLGGALAGLVVAPLVLRHGLPATLGVVIGVILLTILLVQPFRRRLDEDRGTGHPGWARALVSPAAMLGSVGVLRAHPSLPMLTALGASFSMMQSCLTAFTATYAVTRHGASLAEAGLIVALMQGASMVGRIVMGWVADRTGHAMRLLVLQAGASALAVGLLVVAGGHGAWALYGCAALAGLTAIGWNGVHIAELARVAPLHQVSDVTSAASLFGFIGSIFGPLLFTLVVHWSGSYGLAFLLMAAQLAAFGLVSAAFLWRGAGRRAGGGAG</sequence>
<evidence type="ECO:0000256" key="4">
    <source>
        <dbReference type="SAM" id="MobiDB-lite"/>
    </source>
</evidence>
<dbReference type="PROSITE" id="PS50850">
    <property type="entry name" value="MFS"/>
    <property type="match status" value="1"/>
</dbReference>
<evidence type="ECO:0000313" key="7">
    <source>
        <dbReference type="EMBL" id="PWC29595.1"/>
    </source>
</evidence>
<dbReference type="GO" id="GO:0022857">
    <property type="term" value="F:transmembrane transporter activity"/>
    <property type="evidence" value="ECO:0007669"/>
    <property type="project" value="InterPro"/>
</dbReference>
<dbReference type="PANTHER" id="PTHR23527:SF1">
    <property type="entry name" value="BLL3282 PROTEIN"/>
    <property type="match status" value="1"/>
</dbReference>
<keyword evidence="8" id="KW-1185">Reference proteome</keyword>
<reference evidence="8" key="1">
    <citation type="submission" date="2017-10" db="EMBL/GenBank/DDBJ databases">
        <authorList>
            <person name="Toshchakov S.V."/>
            <person name="Goeva M.A."/>
        </authorList>
    </citation>
    <scope>NUCLEOTIDE SEQUENCE [LARGE SCALE GENOMIC DNA]</scope>
    <source>
        <strain evidence="8">JR1/69-1-13</strain>
    </source>
</reference>
<dbReference type="SUPFAM" id="SSF103473">
    <property type="entry name" value="MFS general substrate transporter"/>
    <property type="match status" value="1"/>
</dbReference>
<dbReference type="InterPro" id="IPR011701">
    <property type="entry name" value="MFS"/>
</dbReference>
<feature type="domain" description="Major facilitator superfamily (MFS) profile" evidence="6">
    <location>
        <begin position="73"/>
        <end position="466"/>
    </location>
</feature>
<feature type="transmembrane region" description="Helical" evidence="5">
    <location>
        <begin position="348"/>
        <end position="368"/>
    </location>
</feature>
<evidence type="ECO:0000313" key="8">
    <source>
        <dbReference type="Proteomes" id="UP000245048"/>
    </source>
</evidence>
<dbReference type="Proteomes" id="UP000245048">
    <property type="component" value="Unassembled WGS sequence"/>
</dbReference>
<feature type="transmembrane region" description="Helical" evidence="5">
    <location>
        <begin position="441"/>
        <end position="462"/>
    </location>
</feature>
<dbReference type="OrthoDB" id="7488909at2"/>
<feature type="transmembrane region" description="Helical" evidence="5">
    <location>
        <begin position="286"/>
        <end position="309"/>
    </location>
</feature>
<proteinExistence type="predicted"/>
<dbReference type="AlphaFoldDB" id="A0A2U1V6S7"/>
<dbReference type="PANTHER" id="PTHR23527">
    <property type="entry name" value="BLL3282 PROTEIN"/>
    <property type="match status" value="1"/>
</dbReference>
<feature type="transmembrane region" description="Helical" evidence="5">
    <location>
        <begin position="321"/>
        <end position="341"/>
    </location>
</feature>
<accession>A0A2U1V6S7</accession>
<feature type="transmembrane region" description="Helical" evidence="5">
    <location>
        <begin position="260"/>
        <end position="279"/>
    </location>
</feature>
<comment type="caution">
    <text evidence="7">The sequence shown here is derived from an EMBL/GenBank/DDBJ whole genome shotgun (WGS) entry which is preliminary data.</text>
</comment>
<feature type="transmembrane region" description="Helical" evidence="5">
    <location>
        <begin position="414"/>
        <end position="435"/>
    </location>
</feature>
<feature type="transmembrane region" description="Helical" evidence="5">
    <location>
        <begin position="374"/>
        <end position="393"/>
    </location>
</feature>
<dbReference type="InterPro" id="IPR052952">
    <property type="entry name" value="MFS-Transporter"/>
</dbReference>
<evidence type="ECO:0000256" key="2">
    <source>
        <dbReference type="ARBA" id="ARBA00022989"/>
    </source>
</evidence>
<feature type="transmembrane region" description="Helical" evidence="5">
    <location>
        <begin position="144"/>
        <end position="171"/>
    </location>
</feature>
<keyword evidence="3 5" id="KW-0472">Membrane</keyword>
<dbReference type="EMBL" id="PDOA01000003">
    <property type="protein sequence ID" value="PWC29595.1"/>
    <property type="molecule type" value="Genomic_DNA"/>
</dbReference>
<dbReference type="Pfam" id="PF07690">
    <property type="entry name" value="MFS_1"/>
    <property type="match status" value="1"/>
</dbReference>
<gene>
    <name evidence="7" type="ORF">CR165_06540</name>
</gene>
<evidence type="ECO:0000256" key="5">
    <source>
        <dbReference type="SAM" id="Phobius"/>
    </source>
</evidence>
<dbReference type="InterPro" id="IPR020846">
    <property type="entry name" value="MFS_dom"/>
</dbReference>
<feature type="transmembrane region" description="Helical" evidence="5">
    <location>
        <begin position="111"/>
        <end position="132"/>
    </location>
</feature>
<protein>
    <recommendedName>
        <fullName evidence="6">Major facilitator superfamily (MFS) profile domain-containing protein</fullName>
    </recommendedName>
</protein>
<organism evidence="7 8">
    <name type="scientific">Teichococcus aestuarii</name>
    <dbReference type="NCBI Taxonomy" id="568898"/>
    <lineage>
        <taxon>Bacteria</taxon>
        <taxon>Pseudomonadati</taxon>
        <taxon>Pseudomonadota</taxon>
        <taxon>Alphaproteobacteria</taxon>
        <taxon>Acetobacterales</taxon>
        <taxon>Roseomonadaceae</taxon>
        <taxon>Roseomonas</taxon>
    </lineage>
</organism>
<keyword evidence="1 5" id="KW-0812">Transmembrane</keyword>
<feature type="region of interest" description="Disordered" evidence="4">
    <location>
        <begin position="1"/>
        <end position="31"/>
    </location>
</feature>
<feature type="transmembrane region" description="Helical" evidence="5">
    <location>
        <begin position="69"/>
        <end position="91"/>
    </location>
</feature>
<feature type="transmembrane region" description="Helical" evidence="5">
    <location>
        <begin position="202"/>
        <end position="220"/>
    </location>
</feature>
<evidence type="ECO:0000259" key="6">
    <source>
        <dbReference type="PROSITE" id="PS50850"/>
    </source>
</evidence>
<dbReference type="Gene3D" id="1.20.1250.20">
    <property type="entry name" value="MFS general substrate transporter like domains"/>
    <property type="match status" value="2"/>
</dbReference>
<evidence type="ECO:0000256" key="1">
    <source>
        <dbReference type="ARBA" id="ARBA00022692"/>
    </source>
</evidence>
<evidence type="ECO:0000256" key="3">
    <source>
        <dbReference type="ARBA" id="ARBA00023136"/>
    </source>
</evidence>
<name>A0A2U1V6S7_9PROT</name>
<feature type="transmembrane region" description="Helical" evidence="5">
    <location>
        <begin position="227"/>
        <end position="245"/>
    </location>
</feature>
<dbReference type="InterPro" id="IPR036259">
    <property type="entry name" value="MFS_trans_sf"/>
</dbReference>
<keyword evidence="2 5" id="KW-1133">Transmembrane helix</keyword>